<dbReference type="PROSITE" id="PS50102">
    <property type="entry name" value="RRM"/>
    <property type="match status" value="1"/>
</dbReference>
<evidence type="ECO:0000256" key="3">
    <source>
        <dbReference type="SAM" id="MobiDB-lite"/>
    </source>
</evidence>
<sequence length="329" mass="37118">MAATEKEGGLETTQAIYGSSVDPWDHAGGEEGGGQRVESAEDQGDDLSSRKLFVGNIGYRQNWRDLKDFFSKFGKVAYTQVVFDHLKKRSKGFGFVEFAAKEGADKCRIAPPEELVLHGRKLRLNYANESEKSTFKIHPPVPDLSSGKETSDEQTGGDKSAMLTMDEWRIIFSYLTIPELVRVERVCRKWRETALQLWKERRDLTCRGFSFKNLLTDKVLMSLLNRCCGSLRSLNLFTVSQVLTEYSMTIVGHHCPGLVKLDMSGVAATNIGLRDLSSHAKGLKWITLQRCRHVAEKGLWWLFKNCQQLEHVDFAENFAVTGKASLVVF</sequence>
<dbReference type="EMBL" id="JBAMIC010004070">
    <property type="protein sequence ID" value="KAK7088150.1"/>
    <property type="molecule type" value="Genomic_DNA"/>
</dbReference>
<name>A0AAN9AJT4_9CAEN</name>
<evidence type="ECO:0000256" key="1">
    <source>
        <dbReference type="ARBA" id="ARBA00022884"/>
    </source>
</evidence>
<evidence type="ECO:0000259" key="4">
    <source>
        <dbReference type="PROSITE" id="PS50102"/>
    </source>
</evidence>
<evidence type="ECO:0000256" key="2">
    <source>
        <dbReference type="PROSITE-ProRule" id="PRU00176"/>
    </source>
</evidence>
<dbReference type="SUPFAM" id="SSF81383">
    <property type="entry name" value="F-box domain"/>
    <property type="match status" value="1"/>
</dbReference>
<organism evidence="5 6">
    <name type="scientific">Littorina saxatilis</name>
    <dbReference type="NCBI Taxonomy" id="31220"/>
    <lineage>
        <taxon>Eukaryota</taxon>
        <taxon>Metazoa</taxon>
        <taxon>Spiralia</taxon>
        <taxon>Lophotrochozoa</taxon>
        <taxon>Mollusca</taxon>
        <taxon>Gastropoda</taxon>
        <taxon>Caenogastropoda</taxon>
        <taxon>Littorinimorpha</taxon>
        <taxon>Littorinoidea</taxon>
        <taxon>Littorinidae</taxon>
        <taxon>Littorina</taxon>
    </lineage>
</organism>
<dbReference type="InterPro" id="IPR000504">
    <property type="entry name" value="RRM_dom"/>
</dbReference>
<reference evidence="5 6" key="1">
    <citation type="submission" date="2024-02" db="EMBL/GenBank/DDBJ databases">
        <title>Chromosome-scale genome assembly of the rough periwinkle Littorina saxatilis.</title>
        <authorList>
            <person name="De Jode A."/>
            <person name="Faria R."/>
            <person name="Formenti G."/>
            <person name="Sims Y."/>
            <person name="Smith T.P."/>
            <person name="Tracey A."/>
            <person name="Wood J.M.D."/>
            <person name="Zagrodzka Z.B."/>
            <person name="Johannesson K."/>
            <person name="Butlin R.K."/>
            <person name="Leder E.H."/>
        </authorList>
    </citation>
    <scope>NUCLEOTIDE SEQUENCE [LARGE SCALE GENOMIC DNA]</scope>
    <source>
        <strain evidence="5">Snail1</strain>
        <tissue evidence="5">Muscle</tissue>
    </source>
</reference>
<feature type="region of interest" description="Disordered" evidence="3">
    <location>
        <begin position="1"/>
        <end position="44"/>
    </location>
</feature>
<comment type="caution">
    <text evidence="5">The sequence shown here is derived from an EMBL/GenBank/DDBJ whole genome shotgun (WGS) entry which is preliminary data.</text>
</comment>
<gene>
    <name evidence="5" type="ORF">V1264_022099</name>
</gene>
<dbReference type="SMART" id="SM00360">
    <property type="entry name" value="RRM"/>
    <property type="match status" value="1"/>
</dbReference>
<keyword evidence="1 2" id="KW-0694">RNA-binding</keyword>
<proteinExistence type="predicted"/>
<dbReference type="InterPro" id="IPR052462">
    <property type="entry name" value="SLIRP/GR-RBP-like"/>
</dbReference>
<dbReference type="GO" id="GO:0003723">
    <property type="term" value="F:RNA binding"/>
    <property type="evidence" value="ECO:0007669"/>
    <property type="project" value="UniProtKB-UniRule"/>
</dbReference>
<evidence type="ECO:0000313" key="5">
    <source>
        <dbReference type="EMBL" id="KAK7088150.1"/>
    </source>
</evidence>
<dbReference type="SUPFAM" id="SSF52047">
    <property type="entry name" value="RNI-like"/>
    <property type="match status" value="1"/>
</dbReference>
<dbReference type="AlphaFoldDB" id="A0AAN9AJT4"/>
<dbReference type="Proteomes" id="UP001374579">
    <property type="component" value="Unassembled WGS sequence"/>
</dbReference>
<dbReference type="InterPro" id="IPR032675">
    <property type="entry name" value="LRR_dom_sf"/>
</dbReference>
<dbReference type="Pfam" id="PF12937">
    <property type="entry name" value="F-box-like"/>
    <property type="match status" value="1"/>
</dbReference>
<dbReference type="InterPro" id="IPR012677">
    <property type="entry name" value="Nucleotide-bd_a/b_plait_sf"/>
</dbReference>
<dbReference type="Gene3D" id="3.30.70.330">
    <property type="match status" value="1"/>
</dbReference>
<protein>
    <recommendedName>
        <fullName evidence="4">RRM domain-containing protein</fullName>
    </recommendedName>
</protein>
<feature type="domain" description="RRM" evidence="4">
    <location>
        <begin position="50"/>
        <end position="129"/>
    </location>
</feature>
<dbReference type="PANTHER" id="PTHR48027">
    <property type="entry name" value="HETEROGENEOUS NUCLEAR RIBONUCLEOPROTEIN 87F-RELATED"/>
    <property type="match status" value="1"/>
</dbReference>
<dbReference type="InterPro" id="IPR036047">
    <property type="entry name" value="F-box-like_dom_sf"/>
</dbReference>
<dbReference type="Pfam" id="PF00076">
    <property type="entry name" value="RRM_1"/>
    <property type="match status" value="1"/>
</dbReference>
<keyword evidence="6" id="KW-1185">Reference proteome</keyword>
<evidence type="ECO:0000313" key="6">
    <source>
        <dbReference type="Proteomes" id="UP001374579"/>
    </source>
</evidence>
<accession>A0AAN9AJT4</accession>
<dbReference type="InterPro" id="IPR035979">
    <property type="entry name" value="RBD_domain_sf"/>
</dbReference>
<feature type="region of interest" description="Disordered" evidence="3">
    <location>
        <begin position="133"/>
        <end position="158"/>
    </location>
</feature>
<dbReference type="SUPFAM" id="SSF54928">
    <property type="entry name" value="RNA-binding domain, RBD"/>
    <property type="match status" value="1"/>
</dbReference>
<dbReference type="InterPro" id="IPR001810">
    <property type="entry name" value="F-box_dom"/>
</dbReference>
<dbReference type="Gene3D" id="3.80.10.10">
    <property type="entry name" value="Ribonuclease Inhibitor"/>
    <property type="match status" value="1"/>
</dbReference>